<dbReference type="Pfam" id="PF00501">
    <property type="entry name" value="AMP-binding"/>
    <property type="match status" value="1"/>
</dbReference>
<keyword evidence="10" id="KW-1185">Reference proteome</keyword>
<protein>
    <recommendedName>
        <fullName evidence="6 7">Long-chain-fatty-acid--CoA ligase</fullName>
        <ecNumber evidence="6 7">6.2.1.3</ecNumber>
    </recommendedName>
</protein>
<comment type="caution">
    <text evidence="9">The sequence shown here is derived from an EMBL/GenBank/DDBJ whole genome shotgun (WGS) entry which is preliminary data.</text>
</comment>
<dbReference type="GO" id="GO:0005783">
    <property type="term" value="C:endoplasmic reticulum"/>
    <property type="evidence" value="ECO:0007669"/>
    <property type="project" value="TreeGrafter"/>
</dbReference>
<comment type="similarity">
    <text evidence="1 7">Belongs to the ATP-dependent AMP-binding enzyme family.</text>
</comment>
<sequence length="714" mass="78681">MVDQSGLNVRRYTADDLKKYKVQAVELPGTRKDDTETGIYRNATSPEELVDSYPHIKTIYEMFENAVKHNPKAKCLGRREVAGRDKTGALIWTDYVWQDYKTVGERRMNFGSGLQFIFEDVLGGAVDEKYNLGIYSINRPEWLIADWAADAYSNATVALYDTLGPEASEFILNHAEVPICVTTPDKVPLLLKLAPQVPKLKAIVVMKDITTDATSSAAAVSVFKEWGVEKGIAVYAFEEVEELGKVNARPARAPTPDDIWCICYTSGTTGMPKGALLSHGNAVAVQRATEPFMELRSESVTCSYLPLAHVFEKVTINSVMARGASIGFFRGDVSMLMDDFSVLRPTMFPSVPRLLNRIYDKVNQGATGGGPVKAALFRTAVSSKLEGLKNGKNTHPVWDALVFNKVKKVLGGRMEFLLSGSAPLGKDVLLFLRAAMGFQISEGYGSTENAAGACFSWPGDFSVGHCGPIIPCTEVKLVSVPEMNYHAKDNKGEIWLRGPNIFKGYYKDPEKTADTITEDGWLKTGDIGSIDHKGRIGIIDRKKNIFKLAQGEYCAPEKIENTYVRSSFVAQVYVHGDSLQSELVGVVVPDPEYSIQWAKEQGLLPANTPAGVPLAPNVPASPAMKELCANPKFRKAVQKDMDRLGREDKLRGFEFVRAVHLETDVWSVDNNMMTPTFKLKRNEAADKYREQIDAMYAELAASKEAAAPAIKAKL</sequence>
<dbReference type="EMBL" id="JADGJQ010000035">
    <property type="protein sequence ID" value="KAJ3177108.1"/>
    <property type="molecule type" value="Genomic_DNA"/>
</dbReference>
<dbReference type="InterPro" id="IPR042099">
    <property type="entry name" value="ANL_N_sf"/>
</dbReference>
<evidence type="ECO:0000313" key="9">
    <source>
        <dbReference type="EMBL" id="KAJ3177108.1"/>
    </source>
</evidence>
<evidence type="ECO:0000256" key="3">
    <source>
        <dbReference type="ARBA" id="ARBA00022741"/>
    </source>
</evidence>
<evidence type="ECO:0000256" key="1">
    <source>
        <dbReference type="ARBA" id="ARBA00006432"/>
    </source>
</evidence>
<dbReference type="SUPFAM" id="SSF56801">
    <property type="entry name" value="Acetyl-CoA synthetase-like"/>
    <property type="match status" value="1"/>
</dbReference>
<name>A0AAD5XQG3_9FUNG</name>
<proteinExistence type="inferred from homology"/>
<dbReference type="Gene3D" id="3.40.50.12780">
    <property type="entry name" value="N-terminal domain of ligase-like"/>
    <property type="match status" value="1"/>
</dbReference>
<dbReference type="EC" id="6.2.1.3" evidence="6 7"/>
<dbReference type="InterPro" id="IPR045311">
    <property type="entry name" value="LC-FACS_euk"/>
</dbReference>
<keyword evidence="7" id="KW-0443">Lipid metabolism</keyword>
<evidence type="ECO:0000256" key="2">
    <source>
        <dbReference type="ARBA" id="ARBA00022598"/>
    </source>
</evidence>
<comment type="function">
    <text evidence="7">Catalyzes the conversion of long-chain fatty acids to their active form acyl-CoAs for both synthesis of cellular lipids, and degradation via beta-oxidation.</text>
</comment>
<dbReference type="CDD" id="cd05927">
    <property type="entry name" value="LC-FACS_euk"/>
    <property type="match status" value="1"/>
</dbReference>
<accession>A0AAD5XQG3</accession>
<evidence type="ECO:0000256" key="4">
    <source>
        <dbReference type="ARBA" id="ARBA00022832"/>
    </source>
</evidence>
<dbReference type="PANTHER" id="PTHR43272">
    <property type="entry name" value="LONG-CHAIN-FATTY-ACID--COA LIGASE"/>
    <property type="match status" value="1"/>
</dbReference>
<dbReference type="InterPro" id="IPR020845">
    <property type="entry name" value="AMP-binding_CS"/>
</dbReference>
<reference evidence="9" key="1">
    <citation type="submission" date="2020-05" db="EMBL/GenBank/DDBJ databases">
        <title>Phylogenomic resolution of chytrid fungi.</title>
        <authorList>
            <person name="Stajich J.E."/>
            <person name="Amses K."/>
            <person name="Simmons R."/>
            <person name="Seto K."/>
            <person name="Myers J."/>
            <person name="Bonds A."/>
            <person name="Quandt C.A."/>
            <person name="Barry K."/>
            <person name="Liu P."/>
            <person name="Grigoriev I."/>
            <person name="Longcore J.E."/>
            <person name="James T.Y."/>
        </authorList>
    </citation>
    <scope>NUCLEOTIDE SEQUENCE</scope>
    <source>
        <strain evidence="9">JEL0379</strain>
    </source>
</reference>
<keyword evidence="5 7" id="KW-0067">ATP-binding</keyword>
<feature type="domain" description="AMP-dependent synthetase/ligase" evidence="8">
    <location>
        <begin position="82"/>
        <end position="506"/>
    </location>
</feature>
<comment type="catalytic activity">
    <reaction evidence="7">
        <text>a long-chain fatty acid + ATP + CoA = a long-chain fatty acyl-CoA + AMP + diphosphate</text>
        <dbReference type="Rhea" id="RHEA:15421"/>
        <dbReference type="ChEBI" id="CHEBI:30616"/>
        <dbReference type="ChEBI" id="CHEBI:33019"/>
        <dbReference type="ChEBI" id="CHEBI:57287"/>
        <dbReference type="ChEBI" id="CHEBI:57560"/>
        <dbReference type="ChEBI" id="CHEBI:83139"/>
        <dbReference type="ChEBI" id="CHEBI:456215"/>
        <dbReference type="EC" id="6.2.1.3"/>
    </reaction>
</comment>
<evidence type="ECO:0000256" key="5">
    <source>
        <dbReference type="ARBA" id="ARBA00022840"/>
    </source>
</evidence>
<dbReference type="Proteomes" id="UP001212152">
    <property type="component" value="Unassembled WGS sequence"/>
</dbReference>
<gene>
    <name evidence="9" type="primary">LACS7_1</name>
    <name evidence="9" type="ORF">HDU87_004600</name>
</gene>
<dbReference type="GO" id="GO:0005524">
    <property type="term" value="F:ATP binding"/>
    <property type="evidence" value="ECO:0007669"/>
    <property type="project" value="UniProtKB-KW"/>
</dbReference>
<dbReference type="GO" id="GO:0016020">
    <property type="term" value="C:membrane"/>
    <property type="evidence" value="ECO:0007669"/>
    <property type="project" value="TreeGrafter"/>
</dbReference>
<dbReference type="AlphaFoldDB" id="A0AAD5XQG3"/>
<keyword evidence="3 7" id="KW-0547">Nucleotide-binding</keyword>
<organism evidence="9 10">
    <name type="scientific">Geranomyces variabilis</name>
    <dbReference type="NCBI Taxonomy" id="109894"/>
    <lineage>
        <taxon>Eukaryota</taxon>
        <taxon>Fungi</taxon>
        <taxon>Fungi incertae sedis</taxon>
        <taxon>Chytridiomycota</taxon>
        <taxon>Chytridiomycota incertae sedis</taxon>
        <taxon>Chytridiomycetes</taxon>
        <taxon>Spizellomycetales</taxon>
        <taxon>Powellomycetaceae</taxon>
        <taxon>Geranomyces</taxon>
    </lineage>
</organism>
<dbReference type="GO" id="GO:0004467">
    <property type="term" value="F:long-chain fatty acid-CoA ligase activity"/>
    <property type="evidence" value="ECO:0007669"/>
    <property type="project" value="UniProtKB-EC"/>
</dbReference>
<evidence type="ECO:0000256" key="7">
    <source>
        <dbReference type="RuleBase" id="RU369030"/>
    </source>
</evidence>
<keyword evidence="4 7" id="KW-0276">Fatty acid metabolism</keyword>
<dbReference type="InterPro" id="IPR000873">
    <property type="entry name" value="AMP-dep_synth/lig_dom"/>
</dbReference>
<evidence type="ECO:0000256" key="6">
    <source>
        <dbReference type="ARBA" id="ARBA00026121"/>
    </source>
</evidence>
<dbReference type="PANTHER" id="PTHR43272:SF33">
    <property type="entry name" value="AMP-BINDING DOMAIN-CONTAINING PROTEIN-RELATED"/>
    <property type="match status" value="1"/>
</dbReference>
<evidence type="ECO:0000313" key="10">
    <source>
        <dbReference type="Proteomes" id="UP001212152"/>
    </source>
</evidence>
<dbReference type="PROSITE" id="PS00455">
    <property type="entry name" value="AMP_BINDING"/>
    <property type="match status" value="1"/>
</dbReference>
<evidence type="ECO:0000259" key="8">
    <source>
        <dbReference type="Pfam" id="PF00501"/>
    </source>
</evidence>
<keyword evidence="2 7" id="KW-0436">Ligase</keyword>